<dbReference type="EMBL" id="JH597773">
    <property type="protein sequence ID" value="EHQ05212.1"/>
    <property type="molecule type" value="Genomic_DNA"/>
</dbReference>
<evidence type="ECO:0000256" key="1">
    <source>
        <dbReference type="SAM" id="MobiDB-lite"/>
    </source>
</evidence>
<accession>H2CB72</accession>
<gene>
    <name evidence="2" type="ORF">Lepil_0508</name>
</gene>
<dbReference type="STRING" id="183.GCA_002009735_03608"/>
<evidence type="ECO:0000313" key="2">
    <source>
        <dbReference type="EMBL" id="EHQ05212.1"/>
    </source>
</evidence>
<dbReference type="AlphaFoldDB" id="H2CB72"/>
<sequence>MIVLMPPASSRSALPSALDPSPSEARLSESWLSESRRSGLWLPKSWPPEGVALLSGESFPTDVSHLWIADLALRDMPVLVIDCAIRLDVFRLVDEALRRDVNPDVLLAAILVQRVFTPYHILEAIARAEKERRPLTVLLAPMKQFFDGDVGEEEGLFLLRRMVARLRSTASPFLIVEREHYSHPSFKAIFPELEALAASVWRVTGRSSSRVTSDIMRPRLKQTEKDAAFDRRALWDAPSPPTHGSLRR</sequence>
<protein>
    <submittedName>
        <fullName evidence="2">Uncharacterized protein</fullName>
    </submittedName>
</protein>
<dbReference type="Proteomes" id="UP000005737">
    <property type="component" value="Unassembled WGS sequence"/>
</dbReference>
<keyword evidence="3" id="KW-1185">Reference proteome</keyword>
<reference evidence="2 3" key="1">
    <citation type="submission" date="2011-10" db="EMBL/GenBank/DDBJ databases">
        <title>The Improved High-Quality Draft genome of Leptonema illini DSM 21528.</title>
        <authorList>
            <consortium name="US DOE Joint Genome Institute (JGI-PGF)"/>
            <person name="Lucas S."/>
            <person name="Copeland A."/>
            <person name="Lapidus A."/>
            <person name="Glavina del Rio T."/>
            <person name="Dalin E."/>
            <person name="Tice H."/>
            <person name="Bruce D."/>
            <person name="Goodwin L."/>
            <person name="Pitluck S."/>
            <person name="Peters L."/>
            <person name="Mikhailova N."/>
            <person name="Held B."/>
            <person name="Kyrpides N."/>
            <person name="Mavromatis K."/>
            <person name="Ivanova N."/>
            <person name="Markowitz V."/>
            <person name="Cheng J.-F."/>
            <person name="Hugenholtz P."/>
            <person name="Woyke T."/>
            <person name="Wu D."/>
            <person name="Gronow S."/>
            <person name="Wellnitz S."/>
            <person name="Brambilla E.-M."/>
            <person name="Klenk H.-P."/>
            <person name="Eisen J.A."/>
        </authorList>
    </citation>
    <scope>NUCLEOTIDE SEQUENCE [LARGE SCALE GENOMIC DNA]</scope>
    <source>
        <strain evidence="2 3">DSM 21528</strain>
    </source>
</reference>
<feature type="region of interest" description="Disordered" evidence="1">
    <location>
        <begin position="1"/>
        <end position="24"/>
    </location>
</feature>
<organism evidence="2 3">
    <name type="scientific">Leptonema illini DSM 21528</name>
    <dbReference type="NCBI Taxonomy" id="929563"/>
    <lineage>
        <taxon>Bacteria</taxon>
        <taxon>Pseudomonadati</taxon>
        <taxon>Spirochaetota</taxon>
        <taxon>Spirochaetia</taxon>
        <taxon>Leptospirales</taxon>
        <taxon>Leptospiraceae</taxon>
        <taxon>Leptonema</taxon>
    </lineage>
</organism>
<evidence type="ECO:0000313" key="3">
    <source>
        <dbReference type="Proteomes" id="UP000005737"/>
    </source>
</evidence>
<proteinExistence type="predicted"/>
<name>H2CB72_9LEPT</name>
<dbReference type="HOGENOM" id="CLU_1119083_0_0_12"/>